<dbReference type="EMBL" id="JBHSEL010000031">
    <property type="protein sequence ID" value="MFC4624205.1"/>
    <property type="molecule type" value="Genomic_DNA"/>
</dbReference>
<keyword evidence="2" id="KW-0472">Membrane</keyword>
<keyword evidence="2" id="KW-1133">Transmembrane helix</keyword>
<feature type="coiled-coil region" evidence="1">
    <location>
        <begin position="38"/>
        <end position="72"/>
    </location>
</feature>
<evidence type="ECO:0000313" key="4">
    <source>
        <dbReference type="Proteomes" id="UP001596042"/>
    </source>
</evidence>
<dbReference type="RefSeq" id="WP_374833062.1">
    <property type="nucleotide sequence ID" value="NZ_JBHEEZ010000020.1"/>
</dbReference>
<name>A0ABV9H566_9HYPH</name>
<feature type="transmembrane region" description="Helical" evidence="2">
    <location>
        <begin position="81"/>
        <end position="107"/>
    </location>
</feature>
<dbReference type="Proteomes" id="UP001596042">
    <property type="component" value="Unassembled WGS sequence"/>
</dbReference>
<sequence>MANKNPEYLQVVTDAFQANNSTEELLFTLKDGGGGGTFDDMEARVAKLESLAEDTRSTLESIQRQLARIDTKLDGKPDQGWIITLLIAVFGLSFTVIAATAGVFALIK</sequence>
<evidence type="ECO:0000313" key="3">
    <source>
        <dbReference type="EMBL" id="MFC4624205.1"/>
    </source>
</evidence>
<accession>A0ABV9H566</accession>
<protein>
    <recommendedName>
        <fullName evidence="5">DUF1640 domain-containing protein</fullName>
    </recommendedName>
</protein>
<reference evidence="4" key="1">
    <citation type="journal article" date="2019" name="Int. J. Syst. Evol. Microbiol.">
        <title>The Global Catalogue of Microorganisms (GCM) 10K type strain sequencing project: providing services to taxonomists for standard genome sequencing and annotation.</title>
        <authorList>
            <consortium name="The Broad Institute Genomics Platform"/>
            <consortium name="The Broad Institute Genome Sequencing Center for Infectious Disease"/>
            <person name="Wu L."/>
            <person name="Ma J."/>
        </authorList>
    </citation>
    <scope>NUCLEOTIDE SEQUENCE [LARGE SCALE GENOMIC DNA]</scope>
    <source>
        <strain evidence="4">CGMCC 1.15731</strain>
    </source>
</reference>
<keyword evidence="4" id="KW-1185">Reference proteome</keyword>
<comment type="caution">
    <text evidence="3">The sequence shown here is derived from an EMBL/GenBank/DDBJ whole genome shotgun (WGS) entry which is preliminary data.</text>
</comment>
<organism evidence="3 4">
    <name type="scientific">Daeguia caeni</name>
    <dbReference type="NCBI Taxonomy" id="439612"/>
    <lineage>
        <taxon>Bacteria</taxon>
        <taxon>Pseudomonadati</taxon>
        <taxon>Pseudomonadota</taxon>
        <taxon>Alphaproteobacteria</taxon>
        <taxon>Hyphomicrobiales</taxon>
        <taxon>Brucellaceae</taxon>
        <taxon>Daeguia</taxon>
    </lineage>
</organism>
<gene>
    <name evidence="3" type="ORF">ACFO1V_03015</name>
</gene>
<proteinExistence type="predicted"/>
<keyword evidence="1" id="KW-0175">Coiled coil</keyword>
<evidence type="ECO:0008006" key="5">
    <source>
        <dbReference type="Google" id="ProtNLM"/>
    </source>
</evidence>
<evidence type="ECO:0000256" key="2">
    <source>
        <dbReference type="SAM" id="Phobius"/>
    </source>
</evidence>
<evidence type="ECO:0000256" key="1">
    <source>
        <dbReference type="SAM" id="Coils"/>
    </source>
</evidence>
<keyword evidence="2" id="KW-0812">Transmembrane</keyword>